<evidence type="ECO:0000256" key="1">
    <source>
        <dbReference type="SAM" id="MobiDB-lite"/>
    </source>
</evidence>
<organism evidence="2 3">
    <name type="scientific">Atta colombica</name>
    <dbReference type="NCBI Taxonomy" id="520822"/>
    <lineage>
        <taxon>Eukaryota</taxon>
        <taxon>Metazoa</taxon>
        <taxon>Ecdysozoa</taxon>
        <taxon>Arthropoda</taxon>
        <taxon>Hexapoda</taxon>
        <taxon>Insecta</taxon>
        <taxon>Pterygota</taxon>
        <taxon>Neoptera</taxon>
        <taxon>Endopterygota</taxon>
        <taxon>Hymenoptera</taxon>
        <taxon>Apocrita</taxon>
        <taxon>Aculeata</taxon>
        <taxon>Formicoidea</taxon>
        <taxon>Formicidae</taxon>
        <taxon>Myrmicinae</taxon>
        <taxon>Atta</taxon>
    </lineage>
</organism>
<gene>
    <name evidence="2" type="ORF">ALC53_03698</name>
</gene>
<dbReference type="EMBL" id="KQ976435">
    <property type="protein sequence ID" value="KYM87081.1"/>
    <property type="molecule type" value="Genomic_DNA"/>
</dbReference>
<dbReference type="Proteomes" id="UP000078540">
    <property type="component" value="Unassembled WGS sequence"/>
</dbReference>
<dbReference type="AlphaFoldDB" id="A0A195BNK5"/>
<name>A0A195BNK5_9HYME</name>
<evidence type="ECO:0000313" key="3">
    <source>
        <dbReference type="Proteomes" id="UP000078540"/>
    </source>
</evidence>
<proteinExistence type="predicted"/>
<feature type="region of interest" description="Disordered" evidence="1">
    <location>
        <begin position="134"/>
        <end position="157"/>
    </location>
</feature>
<reference evidence="2 3" key="1">
    <citation type="submission" date="2015-09" db="EMBL/GenBank/DDBJ databases">
        <title>Atta colombica WGS genome.</title>
        <authorList>
            <person name="Nygaard S."/>
            <person name="Hu H."/>
            <person name="Boomsma J."/>
            <person name="Zhang G."/>
        </authorList>
    </citation>
    <scope>NUCLEOTIDE SEQUENCE [LARGE SCALE GENOMIC DNA]</scope>
    <source>
        <strain evidence="2">Treedump-2</strain>
        <tissue evidence="2">Whole body</tissue>
    </source>
</reference>
<evidence type="ECO:0000313" key="2">
    <source>
        <dbReference type="EMBL" id="KYM87081.1"/>
    </source>
</evidence>
<keyword evidence="3" id="KW-1185">Reference proteome</keyword>
<protein>
    <submittedName>
        <fullName evidence="2">Uncharacterized protein</fullName>
    </submittedName>
</protein>
<sequence>MRMTRLALYGDEYVHPRTPRPACTTDKGRWTDTHAAAITRGGITSANIATQKSALNQERRAVVSTRALGIVSHASKYTLSKLYHKFTFLKFPFVSTTLVQSRSRAESYDGYGPASHWRAPSRAERRNFQKVSVPGPATFAADGPQSQFASFRGSGRR</sequence>
<accession>A0A195BNK5</accession>